<feature type="compositionally biased region" description="Low complexity" evidence="1">
    <location>
        <begin position="126"/>
        <end position="154"/>
    </location>
</feature>
<dbReference type="Proteomes" id="UP000243426">
    <property type="component" value="Chromosome I"/>
</dbReference>
<organism evidence="3 4">
    <name type="scientific">Halopseudomonas litoralis</name>
    <dbReference type="NCBI Taxonomy" id="797277"/>
    <lineage>
        <taxon>Bacteria</taxon>
        <taxon>Pseudomonadati</taxon>
        <taxon>Pseudomonadota</taxon>
        <taxon>Gammaproteobacteria</taxon>
        <taxon>Pseudomonadales</taxon>
        <taxon>Pseudomonadaceae</taxon>
        <taxon>Halopseudomonas</taxon>
    </lineage>
</organism>
<feature type="compositionally biased region" description="Low complexity" evidence="1">
    <location>
        <begin position="189"/>
        <end position="201"/>
    </location>
</feature>
<dbReference type="InterPro" id="IPR025498">
    <property type="entry name" value="DUF4389"/>
</dbReference>
<proteinExistence type="predicted"/>
<feature type="region of interest" description="Disordered" evidence="1">
    <location>
        <begin position="119"/>
        <end position="201"/>
    </location>
</feature>
<dbReference type="OrthoDB" id="5766995at2"/>
<evidence type="ECO:0000256" key="2">
    <source>
        <dbReference type="SAM" id="Phobius"/>
    </source>
</evidence>
<dbReference type="AlphaFoldDB" id="A0A1H1S2Y2"/>
<evidence type="ECO:0000256" key="1">
    <source>
        <dbReference type="SAM" id="MobiDB-lite"/>
    </source>
</evidence>
<accession>A0A1H1S2Y2</accession>
<evidence type="ECO:0000313" key="3">
    <source>
        <dbReference type="EMBL" id="SDS42158.1"/>
    </source>
</evidence>
<evidence type="ECO:0008006" key="5">
    <source>
        <dbReference type="Google" id="ProtNLM"/>
    </source>
</evidence>
<dbReference type="RefSeq" id="WP_090273095.1">
    <property type="nucleotide sequence ID" value="NZ_LT629748.1"/>
</dbReference>
<keyword evidence="2" id="KW-1133">Transmembrane helix</keyword>
<feature type="transmembrane region" description="Helical" evidence="2">
    <location>
        <begin position="20"/>
        <end position="44"/>
    </location>
</feature>
<evidence type="ECO:0000313" key="4">
    <source>
        <dbReference type="Proteomes" id="UP000243426"/>
    </source>
</evidence>
<protein>
    <recommendedName>
        <fullName evidence="5">DUF4389 domain-containing protein</fullName>
    </recommendedName>
</protein>
<dbReference type="STRING" id="797277.SAMN05216198_1911"/>
<keyword evidence="2" id="KW-0472">Membrane</keyword>
<gene>
    <name evidence="3" type="ORF">SAMN05216198_1911</name>
</gene>
<dbReference type="Pfam" id="PF14333">
    <property type="entry name" value="DUF4389"/>
    <property type="match status" value="1"/>
</dbReference>
<dbReference type="EMBL" id="LT629748">
    <property type="protein sequence ID" value="SDS42158.1"/>
    <property type="molecule type" value="Genomic_DNA"/>
</dbReference>
<keyword evidence="4" id="KW-1185">Reference proteome</keyword>
<reference evidence="4" key="1">
    <citation type="submission" date="2016-10" db="EMBL/GenBank/DDBJ databases">
        <authorList>
            <person name="Varghese N."/>
            <person name="Submissions S."/>
        </authorList>
    </citation>
    <scope>NUCLEOTIDE SEQUENCE [LARGE SCALE GENOMIC DNA]</scope>
    <source>
        <strain evidence="4">2SM5</strain>
    </source>
</reference>
<sequence>MNAFKENITSADFWLRLVYTLLFALAWQVVEVLLAAILVLQIVLRLFTGEPNAQLAGFGNSLSQYAWQMGRYVSGAAEEKPWPFMEWPAEDGEWQPKPPEGPVTVDPVSDSAVVPPVTPVPPAAPVTPSTPATPAVSETGAVEPPVVPDVVDPIVDVEADADLPVPPEHVADTSEPEPPILQPSDMDDPGAAPGDGSRLKP</sequence>
<name>A0A1H1S2Y2_9GAMM</name>
<keyword evidence="2" id="KW-0812">Transmembrane</keyword>